<evidence type="ECO:0000313" key="3">
    <source>
        <dbReference type="Proteomes" id="UP000784294"/>
    </source>
</evidence>
<name>A0A3S4ZG62_9PLAT</name>
<dbReference type="EMBL" id="CAAALY010009699">
    <property type="protein sequence ID" value="VEL10689.1"/>
    <property type="molecule type" value="Genomic_DNA"/>
</dbReference>
<feature type="compositionally biased region" description="Low complexity" evidence="1">
    <location>
        <begin position="78"/>
        <end position="100"/>
    </location>
</feature>
<feature type="compositionally biased region" description="Polar residues" evidence="1">
    <location>
        <begin position="52"/>
        <end position="77"/>
    </location>
</feature>
<feature type="region of interest" description="Disordered" evidence="1">
    <location>
        <begin position="1"/>
        <end position="100"/>
    </location>
</feature>
<organism evidence="2 3">
    <name type="scientific">Protopolystoma xenopodis</name>
    <dbReference type="NCBI Taxonomy" id="117903"/>
    <lineage>
        <taxon>Eukaryota</taxon>
        <taxon>Metazoa</taxon>
        <taxon>Spiralia</taxon>
        <taxon>Lophotrochozoa</taxon>
        <taxon>Platyhelminthes</taxon>
        <taxon>Monogenea</taxon>
        <taxon>Polyopisthocotylea</taxon>
        <taxon>Polystomatidea</taxon>
        <taxon>Polystomatidae</taxon>
        <taxon>Protopolystoma</taxon>
    </lineage>
</organism>
<dbReference type="AlphaFoldDB" id="A0A3S4ZG62"/>
<dbReference type="Proteomes" id="UP000784294">
    <property type="component" value="Unassembled WGS sequence"/>
</dbReference>
<keyword evidence="3" id="KW-1185">Reference proteome</keyword>
<comment type="caution">
    <text evidence="2">The sequence shown here is derived from an EMBL/GenBank/DDBJ whole genome shotgun (WGS) entry which is preliminary data.</text>
</comment>
<evidence type="ECO:0000256" key="1">
    <source>
        <dbReference type="SAM" id="MobiDB-lite"/>
    </source>
</evidence>
<reference evidence="2" key="1">
    <citation type="submission" date="2018-11" db="EMBL/GenBank/DDBJ databases">
        <authorList>
            <consortium name="Pathogen Informatics"/>
        </authorList>
    </citation>
    <scope>NUCLEOTIDE SEQUENCE</scope>
</reference>
<accession>A0A3S4ZG62</accession>
<sequence>MRHLNMDSNSSQSRPGDSGLDSSEHKNSPSSGATILVASESAKSDNPIETPDLSSSLTTSNAGPEQSCQLSPNVTTPISSNAAATSNDDISASSIIASTS</sequence>
<feature type="compositionally biased region" description="Polar residues" evidence="1">
    <location>
        <begin position="1"/>
        <end position="15"/>
    </location>
</feature>
<evidence type="ECO:0000313" key="2">
    <source>
        <dbReference type="EMBL" id="VEL10689.1"/>
    </source>
</evidence>
<protein>
    <submittedName>
        <fullName evidence="2">Uncharacterized protein</fullName>
    </submittedName>
</protein>
<gene>
    <name evidence="2" type="ORF">PXEA_LOCUS4129</name>
</gene>
<proteinExistence type="predicted"/>
<feature type="non-terminal residue" evidence="2">
    <location>
        <position position="1"/>
    </location>
</feature>